<reference evidence="1 2" key="1">
    <citation type="journal article" date="2016" name="Nat. Commun.">
        <title>Thousands of microbial genomes shed light on interconnected biogeochemical processes in an aquifer system.</title>
        <authorList>
            <person name="Anantharaman K."/>
            <person name="Brown C.T."/>
            <person name="Hug L.A."/>
            <person name="Sharon I."/>
            <person name="Castelle C.J."/>
            <person name="Probst A.J."/>
            <person name="Thomas B.C."/>
            <person name="Singh A."/>
            <person name="Wilkins M.J."/>
            <person name="Karaoz U."/>
            <person name="Brodie E.L."/>
            <person name="Williams K.H."/>
            <person name="Hubbard S.S."/>
            <person name="Banfield J.F."/>
        </authorList>
    </citation>
    <scope>NUCLEOTIDE SEQUENCE [LARGE SCALE GENOMIC DNA]</scope>
</reference>
<comment type="caution">
    <text evidence="1">The sequence shown here is derived from an EMBL/GenBank/DDBJ whole genome shotgun (WGS) entry which is preliminary data.</text>
</comment>
<gene>
    <name evidence="1" type="ORF">A3A16_01710</name>
</gene>
<sequence>MKIESPEELLVNIAAVLEKLKIRYFVTGGFAVSVWGRPRATFDIDIVIQLIERQVNDLIKALRALSKASYIDEDMARQAIKSKREFNFIDASTGLKIDFIVGPDDEFTRLKFQRRKSKTISGQKVYFISPEDLILSKLLWYQESLSSRQLEDVESIIKISGENLDWHYLEQWARQLEVWGTLRGLREKM</sequence>
<evidence type="ECO:0000313" key="1">
    <source>
        <dbReference type="EMBL" id="OGY65559.1"/>
    </source>
</evidence>
<dbReference type="InterPro" id="IPR014942">
    <property type="entry name" value="AbiEii"/>
</dbReference>
<dbReference type="EMBL" id="MHJJ01000008">
    <property type="protein sequence ID" value="OGY65559.1"/>
    <property type="molecule type" value="Genomic_DNA"/>
</dbReference>
<dbReference type="AlphaFoldDB" id="A0A1G1ZMD3"/>
<evidence type="ECO:0008006" key="3">
    <source>
        <dbReference type="Google" id="ProtNLM"/>
    </source>
</evidence>
<protein>
    <recommendedName>
        <fullName evidence="3">Nucleotidyl transferase AbiEii/AbiGii toxin family protein</fullName>
    </recommendedName>
</protein>
<proteinExistence type="predicted"/>
<dbReference type="Gene3D" id="3.30.460.40">
    <property type="match status" value="1"/>
</dbReference>
<evidence type="ECO:0000313" key="2">
    <source>
        <dbReference type="Proteomes" id="UP000177942"/>
    </source>
</evidence>
<accession>A0A1G1ZMD3</accession>
<name>A0A1G1ZMD3_9BACT</name>
<dbReference type="InterPro" id="IPR043519">
    <property type="entry name" value="NT_sf"/>
</dbReference>
<dbReference type="STRING" id="1798407.A3A16_01710"/>
<dbReference type="Proteomes" id="UP000177942">
    <property type="component" value="Unassembled WGS sequence"/>
</dbReference>
<organism evidence="1 2">
    <name type="scientific">Candidatus Harrisonbacteria bacterium RIFCSPLOWO2_01_FULL_44_18</name>
    <dbReference type="NCBI Taxonomy" id="1798407"/>
    <lineage>
        <taxon>Bacteria</taxon>
        <taxon>Candidatus Harrisoniibacteriota</taxon>
    </lineage>
</organism>
<dbReference type="SUPFAM" id="SSF81301">
    <property type="entry name" value="Nucleotidyltransferase"/>
    <property type="match status" value="1"/>
</dbReference>
<dbReference type="Pfam" id="PF08843">
    <property type="entry name" value="AbiEii"/>
    <property type="match status" value="1"/>
</dbReference>